<keyword evidence="1" id="KW-1133">Transmembrane helix</keyword>
<sequence>MKTTFSAFARQTALFFVKLAAATAFCILFAFAFVYPLWLFATKKPNLFSAVVAVLFCVFAAAAFIFKIKTRTKDE</sequence>
<dbReference type="RefSeq" id="WP_021686514.1">
    <property type="nucleotide sequence ID" value="NZ_KI260560.1"/>
</dbReference>
<accession>A0ABN0P041</accession>
<evidence type="ECO:0000256" key="1">
    <source>
        <dbReference type="SAM" id="Phobius"/>
    </source>
</evidence>
<evidence type="ECO:0000313" key="2">
    <source>
        <dbReference type="EMBL" id="ERJ93821.1"/>
    </source>
</evidence>
<proteinExistence type="predicted"/>
<comment type="caution">
    <text evidence="2">The sequence shown here is derived from an EMBL/GenBank/DDBJ whole genome shotgun (WGS) entry which is preliminary data.</text>
</comment>
<dbReference type="EMBL" id="AWVH01000016">
    <property type="protein sequence ID" value="ERJ93821.1"/>
    <property type="molecule type" value="Genomic_DNA"/>
</dbReference>
<reference evidence="2 3" key="1">
    <citation type="submission" date="2013-08" db="EMBL/GenBank/DDBJ databases">
        <authorList>
            <person name="Weinstock G."/>
            <person name="Sodergren E."/>
            <person name="Wylie T."/>
            <person name="Fulton L."/>
            <person name="Fulton R."/>
            <person name="Fronick C."/>
            <person name="O'Laughlin M."/>
            <person name="Godfrey J."/>
            <person name="Miner T."/>
            <person name="Herter B."/>
            <person name="Appelbaum E."/>
            <person name="Cordes M."/>
            <person name="Lek S."/>
            <person name="Wollam A."/>
            <person name="Pepin K.H."/>
            <person name="Palsikar V.B."/>
            <person name="Mitreva M."/>
            <person name="Wilson R.K."/>
        </authorList>
    </citation>
    <scope>NUCLEOTIDE SEQUENCE [LARGE SCALE GENOMIC DNA]</scope>
    <source>
        <strain evidence="2 3">ATCC 700332</strain>
    </source>
</reference>
<keyword evidence="1" id="KW-0812">Transmembrane</keyword>
<keyword evidence="3" id="KW-1185">Reference proteome</keyword>
<name>A0ABN0P041_TRELE</name>
<dbReference type="Proteomes" id="UP000016649">
    <property type="component" value="Unassembled WGS sequence"/>
</dbReference>
<protein>
    <submittedName>
        <fullName evidence="2">Uncharacterized protein</fullName>
    </submittedName>
</protein>
<feature type="transmembrane region" description="Helical" evidence="1">
    <location>
        <begin position="12"/>
        <end position="35"/>
    </location>
</feature>
<keyword evidence="1" id="KW-0472">Membrane</keyword>
<gene>
    <name evidence="2" type="ORF">HMPREF9193_00665</name>
</gene>
<organism evidence="2 3">
    <name type="scientific">Treponema lecithinolyticum ATCC 700332</name>
    <dbReference type="NCBI Taxonomy" id="1321815"/>
    <lineage>
        <taxon>Bacteria</taxon>
        <taxon>Pseudomonadati</taxon>
        <taxon>Spirochaetota</taxon>
        <taxon>Spirochaetia</taxon>
        <taxon>Spirochaetales</taxon>
        <taxon>Treponemataceae</taxon>
        <taxon>Treponema</taxon>
    </lineage>
</organism>
<evidence type="ECO:0000313" key="3">
    <source>
        <dbReference type="Proteomes" id="UP000016649"/>
    </source>
</evidence>
<feature type="transmembrane region" description="Helical" evidence="1">
    <location>
        <begin position="47"/>
        <end position="66"/>
    </location>
</feature>